<proteinExistence type="predicted"/>
<dbReference type="GO" id="GO:0016835">
    <property type="term" value="F:carbon-oxygen lyase activity"/>
    <property type="evidence" value="ECO:0007669"/>
    <property type="project" value="InterPro"/>
</dbReference>
<dbReference type="CDD" id="cd05007">
    <property type="entry name" value="SIS_Etherase"/>
    <property type="match status" value="1"/>
</dbReference>
<keyword evidence="5" id="KW-1185">Reference proteome</keyword>
<dbReference type="PROSITE" id="PS51464">
    <property type="entry name" value="SIS"/>
    <property type="match status" value="1"/>
</dbReference>
<evidence type="ECO:0000313" key="4">
    <source>
        <dbReference type="EMBL" id="SKA06108.1"/>
    </source>
</evidence>
<dbReference type="OrthoDB" id="9813395at2"/>
<dbReference type="InterPro" id="IPR040190">
    <property type="entry name" value="MURQ/GCKR"/>
</dbReference>
<dbReference type="Gene3D" id="1.10.8.1080">
    <property type="match status" value="1"/>
</dbReference>
<dbReference type="AlphaFoldDB" id="A0A1T4QS78"/>
<dbReference type="Pfam" id="PF01380">
    <property type="entry name" value="SIS"/>
    <property type="match status" value="1"/>
</dbReference>
<accession>A0A1T4QS78</accession>
<dbReference type="InterPro" id="IPR046348">
    <property type="entry name" value="SIS_dom_sf"/>
</dbReference>
<dbReference type="PANTHER" id="PTHR10088">
    <property type="entry name" value="GLUCOKINASE REGULATORY PROTEIN"/>
    <property type="match status" value="1"/>
</dbReference>
<organism evidence="4 5">
    <name type="scientific">Consotaella salsifontis</name>
    <dbReference type="NCBI Taxonomy" id="1365950"/>
    <lineage>
        <taxon>Bacteria</taxon>
        <taxon>Pseudomonadati</taxon>
        <taxon>Pseudomonadota</taxon>
        <taxon>Alphaproteobacteria</taxon>
        <taxon>Hyphomicrobiales</taxon>
        <taxon>Aurantimonadaceae</taxon>
        <taxon>Consotaella</taxon>
    </lineage>
</organism>
<sequence length="311" mass="31567">MTVARTEELHEEAADLDRRPAAEVLAVLLRSQRAAAAAVEPALPAIAKAAALAAECLASGGRLAYVAAGSSGLMALADGLELPATYGLPPERVIILFAGGAESLLRMAGAVEDSEAEGARDVERASLGRGDCVIGISASGSTPYVLSGIERARKAGARIISLANNEQTPLLAMADVSVLLETPPEVIAGSTRMGAATAQKIALNLLSTMMAIRLGHVHDGHMVSVQADNEKLRRRAARIVAAIGGCREDEARSHLAAADGSVKAAVLLAAGAGDPSAASALLAANAGHLRPALAALQPRQPAAPTGEQQGE</sequence>
<evidence type="ECO:0000256" key="2">
    <source>
        <dbReference type="ARBA" id="ARBA00023277"/>
    </source>
</evidence>
<protein>
    <submittedName>
        <fullName evidence="4">N-acetylmuramic acid 6-phosphate etherase</fullName>
    </submittedName>
</protein>
<dbReference type="GO" id="GO:0016803">
    <property type="term" value="F:ether hydrolase activity"/>
    <property type="evidence" value="ECO:0007669"/>
    <property type="project" value="TreeGrafter"/>
</dbReference>
<dbReference type="GO" id="GO:0046348">
    <property type="term" value="P:amino sugar catabolic process"/>
    <property type="evidence" value="ECO:0007669"/>
    <property type="project" value="InterPro"/>
</dbReference>
<evidence type="ECO:0000256" key="1">
    <source>
        <dbReference type="ARBA" id="ARBA00023239"/>
    </source>
</evidence>
<dbReference type="Gene3D" id="3.40.50.10490">
    <property type="entry name" value="Glucose-6-phosphate isomerase like protein, domain 1"/>
    <property type="match status" value="1"/>
</dbReference>
<dbReference type="SUPFAM" id="SSF53697">
    <property type="entry name" value="SIS domain"/>
    <property type="match status" value="1"/>
</dbReference>
<reference evidence="4 5" key="1">
    <citation type="submission" date="2017-02" db="EMBL/GenBank/DDBJ databases">
        <authorList>
            <person name="Peterson S.W."/>
        </authorList>
    </citation>
    <scope>NUCLEOTIDE SEQUENCE [LARGE SCALE GENOMIC DNA]</scope>
    <source>
        <strain evidence="4 5">USBA 369</strain>
    </source>
</reference>
<dbReference type="GO" id="GO:0009254">
    <property type="term" value="P:peptidoglycan turnover"/>
    <property type="evidence" value="ECO:0007669"/>
    <property type="project" value="TreeGrafter"/>
</dbReference>
<dbReference type="Proteomes" id="UP000190135">
    <property type="component" value="Unassembled WGS sequence"/>
</dbReference>
<dbReference type="PANTHER" id="PTHR10088:SF4">
    <property type="entry name" value="GLUCOKINASE REGULATORY PROTEIN"/>
    <property type="match status" value="1"/>
</dbReference>
<keyword evidence="1" id="KW-0456">Lyase</keyword>
<dbReference type="NCBIfam" id="NF009222">
    <property type="entry name" value="PRK12570.1"/>
    <property type="match status" value="1"/>
</dbReference>
<dbReference type="STRING" id="1365950.SAMN05428963_105196"/>
<keyword evidence="2" id="KW-0119">Carbohydrate metabolism</keyword>
<gene>
    <name evidence="4" type="ORF">SAMN05428963_105196</name>
</gene>
<dbReference type="EMBL" id="FUXL01000005">
    <property type="protein sequence ID" value="SKA06108.1"/>
    <property type="molecule type" value="Genomic_DNA"/>
</dbReference>
<dbReference type="GO" id="GO:0097367">
    <property type="term" value="F:carbohydrate derivative binding"/>
    <property type="evidence" value="ECO:0007669"/>
    <property type="project" value="InterPro"/>
</dbReference>
<dbReference type="InterPro" id="IPR001347">
    <property type="entry name" value="SIS_dom"/>
</dbReference>
<evidence type="ECO:0000259" key="3">
    <source>
        <dbReference type="PROSITE" id="PS51464"/>
    </source>
</evidence>
<dbReference type="NCBIfam" id="NF003915">
    <property type="entry name" value="PRK05441.1"/>
    <property type="match status" value="1"/>
</dbReference>
<dbReference type="RefSeq" id="WP_078708093.1">
    <property type="nucleotide sequence ID" value="NZ_FUXL01000005.1"/>
</dbReference>
<dbReference type="InterPro" id="IPR005488">
    <property type="entry name" value="Etherase_MurQ"/>
</dbReference>
<evidence type="ECO:0000313" key="5">
    <source>
        <dbReference type="Proteomes" id="UP000190135"/>
    </source>
</evidence>
<name>A0A1T4QS78_9HYPH</name>
<feature type="domain" description="SIS" evidence="3">
    <location>
        <begin position="53"/>
        <end position="216"/>
    </location>
</feature>